<gene>
    <name evidence="2" type="ORF">DIABBA_LOCUS13415</name>
</gene>
<feature type="region of interest" description="Disordered" evidence="1">
    <location>
        <begin position="59"/>
        <end position="79"/>
    </location>
</feature>
<feature type="compositionally biased region" description="Polar residues" evidence="1">
    <location>
        <begin position="63"/>
        <end position="74"/>
    </location>
</feature>
<accession>A0A9N9TE68</accession>
<evidence type="ECO:0000313" key="3">
    <source>
        <dbReference type="Proteomes" id="UP001153709"/>
    </source>
</evidence>
<proteinExistence type="predicted"/>
<protein>
    <submittedName>
        <fullName evidence="2">Uncharacterized protein</fullName>
    </submittedName>
</protein>
<dbReference type="Proteomes" id="UP001153709">
    <property type="component" value="Chromosome 9"/>
</dbReference>
<organism evidence="2 3">
    <name type="scientific">Diabrotica balteata</name>
    <name type="common">Banded cucumber beetle</name>
    <dbReference type="NCBI Taxonomy" id="107213"/>
    <lineage>
        <taxon>Eukaryota</taxon>
        <taxon>Metazoa</taxon>
        <taxon>Ecdysozoa</taxon>
        <taxon>Arthropoda</taxon>
        <taxon>Hexapoda</taxon>
        <taxon>Insecta</taxon>
        <taxon>Pterygota</taxon>
        <taxon>Neoptera</taxon>
        <taxon>Endopterygota</taxon>
        <taxon>Coleoptera</taxon>
        <taxon>Polyphaga</taxon>
        <taxon>Cucujiformia</taxon>
        <taxon>Chrysomeloidea</taxon>
        <taxon>Chrysomelidae</taxon>
        <taxon>Galerucinae</taxon>
        <taxon>Diabroticina</taxon>
        <taxon>Diabroticites</taxon>
        <taxon>Diabrotica</taxon>
    </lineage>
</organism>
<reference evidence="2" key="1">
    <citation type="submission" date="2022-01" db="EMBL/GenBank/DDBJ databases">
        <authorList>
            <person name="King R."/>
        </authorList>
    </citation>
    <scope>NUCLEOTIDE SEQUENCE</scope>
</reference>
<dbReference type="AlphaFoldDB" id="A0A9N9TE68"/>
<feature type="region of interest" description="Disordered" evidence="1">
    <location>
        <begin position="1"/>
        <end position="34"/>
    </location>
</feature>
<dbReference type="OrthoDB" id="7312725at2759"/>
<dbReference type="EMBL" id="OU898284">
    <property type="protein sequence ID" value="CAG9840791.1"/>
    <property type="molecule type" value="Genomic_DNA"/>
</dbReference>
<name>A0A9N9TE68_DIABA</name>
<keyword evidence="3" id="KW-1185">Reference proteome</keyword>
<evidence type="ECO:0000256" key="1">
    <source>
        <dbReference type="SAM" id="MobiDB-lite"/>
    </source>
</evidence>
<sequence length="121" mass="13967">MPQTRLCDQLSWRHGNRNQSGDAKPRLKKDVIPSQFSWTEMKRESAKQRNERMIKRALRNESSHLSSISSTNPIPTEPCNEVEIESTPIEIDDHEDQLRDKCGASNMTTIPLNSFFIKNLQ</sequence>
<evidence type="ECO:0000313" key="2">
    <source>
        <dbReference type="EMBL" id="CAG9840791.1"/>
    </source>
</evidence>